<dbReference type="GeneID" id="74309032"/>
<dbReference type="EMBL" id="CP121308">
    <property type="protein sequence ID" value="WFP92165.1"/>
    <property type="molecule type" value="Genomic_DNA"/>
</dbReference>
<accession>A0ABY8HJ66</accession>
<evidence type="ECO:0000313" key="1">
    <source>
        <dbReference type="EMBL" id="WFP92165.1"/>
    </source>
</evidence>
<dbReference type="RefSeq" id="WP_255380878.1">
    <property type="nucleotide sequence ID" value="NZ_CAXURO020000001.1"/>
</dbReference>
<name>A0ABY8HJ66_ENSAD</name>
<evidence type="ECO:0000313" key="2">
    <source>
        <dbReference type="Proteomes" id="UP001214094"/>
    </source>
</evidence>
<organism evidence="1 2">
    <name type="scientific">Ensifer adhaerens</name>
    <name type="common">Sinorhizobium morelense</name>
    <dbReference type="NCBI Taxonomy" id="106592"/>
    <lineage>
        <taxon>Bacteria</taxon>
        <taxon>Pseudomonadati</taxon>
        <taxon>Pseudomonadota</taxon>
        <taxon>Alphaproteobacteria</taxon>
        <taxon>Hyphomicrobiales</taxon>
        <taxon>Rhizobiaceae</taxon>
        <taxon>Sinorhizobium/Ensifer group</taxon>
        <taxon>Ensifer</taxon>
    </lineage>
</organism>
<sequence>MATLFMIAAAVISLVFLIDFARTIRDLQRDRQGSERLDGFNV</sequence>
<protein>
    <submittedName>
        <fullName evidence="1">Uncharacterized protein</fullName>
    </submittedName>
</protein>
<proteinExistence type="predicted"/>
<reference evidence="1 2" key="1">
    <citation type="submission" date="2023-03" db="EMBL/GenBank/DDBJ databases">
        <title>Comparative genome and transcriptome analysis combination mining strategies for increasing vitamin B12 production of Ensifer adhaerens strain.</title>
        <authorList>
            <person name="Yongheng L."/>
        </authorList>
    </citation>
    <scope>NUCLEOTIDE SEQUENCE [LARGE SCALE GENOMIC DNA]</scope>
    <source>
        <strain evidence="1 2">Casida A-T305</strain>
    </source>
</reference>
<dbReference type="Proteomes" id="UP001214094">
    <property type="component" value="Chromosome"/>
</dbReference>
<keyword evidence="2" id="KW-1185">Reference proteome</keyword>
<gene>
    <name evidence="1" type="ORF">P4B07_07365</name>
</gene>